<proteinExistence type="predicted"/>
<sequence>MPHQKRTQKVDRLSPRADHPPASLRRLHGSLFGMRCVNVDRGRSGGSRERLCDYALQGDFAGPECPAFGACAADLLPVLLEPVIGTLETA</sequence>
<dbReference type="SUPFAM" id="SSF52467">
    <property type="entry name" value="DHS-like NAD/FAD-binding domain"/>
    <property type="match status" value="1"/>
</dbReference>
<dbReference type="GeneID" id="63682113"/>
<dbReference type="RefSeq" id="XP_040618348.1">
    <property type="nucleotide sequence ID" value="XM_040767192.1"/>
</dbReference>
<dbReference type="InterPro" id="IPR029035">
    <property type="entry name" value="DHS-like_NAD/FAD-binding_dom"/>
</dbReference>
<organism evidence="2 3">
    <name type="scientific">Sporothrix brasiliensis 5110</name>
    <dbReference type="NCBI Taxonomy" id="1398154"/>
    <lineage>
        <taxon>Eukaryota</taxon>
        <taxon>Fungi</taxon>
        <taxon>Dikarya</taxon>
        <taxon>Ascomycota</taxon>
        <taxon>Pezizomycotina</taxon>
        <taxon>Sordariomycetes</taxon>
        <taxon>Sordariomycetidae</taxon>
        <taxon>Ophiostomatales</taxon>
        <taxon>Ophiostomataceae</taxon>
        <taxon>Sporothrix</taxon>
    </lineage>
</organism>
<dbReference type="Gene3D" id="3.40.50.1220">
    <property type="entry name" value="TPP-binding domain"/>
    <property type="match status" value="1"/>
</dbReference>
<feature type="compositionally biased region" description="Basic and acidic residues" evidence="1">
    <location>
        <begin position="8"/>
        <end position="19"/>
    </location>
</feature>
<evidence type="ECO:0000313" key="3">
    <source>
        <dbReference type="Proteomes" id="UP000031575"/>
    </source>
</evidence>
<feature type="region of interest" description="Disordered" evidence="1">
    <location>
        <begin position="1"/>
        <end position="21"/>
    </location>
</feature>
<comment type="caution">
    <text evidence="2">The sequence shown here is derived from an EMBL/GenBank/DDBJ whole genome shotgun (WGS) entry which is preliminary data.</text>
</comment>
<dbReference type="Proteomes" id="UP000031575">
    <property type="component" value="Unassembled WGS sequence"/>
</dbReference>
<evidence type="ECO:0000313" key="2">
    <source>
        <dbReference type="EMBL" id="KIH90338.1"/>
    </source>
</evidence>
<dbReference type="OrthoDB" id="424302at2759"/>
<gene>
    <name evidence="2" type="ORF">SPBR_09066</name>
</gene>
<protein>
    <submittedName>
        <fullName evidence="2">Uncharacterized protein</fullName>
    </submittedName>
</protein>
<accession>A0A0C2FGX6</accession>
<keyword evidence="3" id="KW-1185">Reference proteome</keyword>
<evidence type="ECO:0000256" key="1">
    <source>
        <dbReference type="SAM" id="MobiDB-lite"/>
    </source>
</evidence>
<reference evidence="2 3" key="1">
    <citation type="journal article" date="2014" name="BMC Genomics">
        <title>Comparative genomics of the major fungal agents of human and animal Sporotrichosis: Sporothrix schenckii and Sporothrix brasiliensis.</title>
        <authorList>
            <person name="Teixeira M.M."/>
            <person name="de Almeida L.G."/>
            <person name="Kubitschek-Barreira P."/>
            <person name="Alves F.L."/>
            <person name="Kioshima E.S."/>
            <person name="Abadio A.K."/>
            <person name="Fernandes L."/>
            <person name="Derengowski L.S."/>
            <person name="Ferreira K.S."/>
            <person name="Souza R.C."/>
            <person name="Ruiz J.C."/>
            <person name="de Andrade N.C."/>
            <person name="Paes H.C."/>
            <person name="Nicola A.M."/>
            <person name="Albuquerque P."/>
            <person name="Gerber A.L."/>
            <person name="Martins V.P."/>
            <person name="Peconick L.D."/>
            <person name="Neto A.V."/>
            <person name="Chaucanez C.B."/>
            <person name="Silva P.A."/>
            <person name="Cunha O.L."/>
            <person name="de Oliveira F.F."/>
            <person name="dos Santos T.C."/>
            <person name="Barros A.L."/>
            <person name="Soares M.A."/>
            <person name="de Oliveira L.M."/>
            <person name="Marini M.M."/>
            <person name="Villalobos-Duno H."/>
            <person name="Cunha M.M."/>
            <person name="de Hoog S."/>
            <person name="da Silveira J.F."/>
            <person name="Henrissat B."/>
            <person name="Nino-Vega G.A."/>
            <person name="Cisalpino P.S."/>
            <person name="Mora-Montes H.M."/>
            <person name="Almeida S.R."/>
            <person name="Stajich J.E."/>
            <person name="Lopes-Bezerra L.M."/>
            <person name="Vasconcelos A.T."/>
            <person name="Felipe M.S."/>
        </authorList>
    </citation>
    <scope>NUCLEOTIDE SEQUENCE [LARGE SCALE GENOMIC DNA]</scope>
    <source>
        <strain evidence="2 3">5110</strain>
    </source>
</reference>
<name>A0A0C2FGX6_9PEZI</name>
<dbReference type="EMBL" id="AWTV01000008">
    <property type="protein sequence ID" value="KIH90338.1"/>
    <property type="molecule type" value="Genomic_DNA"/>
</dbReference>
<dbReference type="VEuPathDB" id="FungiDB:SPBR_09066"/>
<dbReference type="AlphaFoldDB" id="A0A0C2FGX6"/>
<dbReference type="HOGENOM" id="CLU_2442301_0_0_1"/>